<comment type="caution">
    <text evidence="1">The sequence shown here is derived from an EMBL/GenBank/DDBJ whole genome shotgun (WGS) entry which is preliminary data.</text>
</comment>
<gene>
    <name evidence="1" type="ORF">PEDI_10100</name>
</gene>
<proteinExistence type="predicted"/>
<protein>
    <submittedName>
        <fullName evidence="1">DUF1611 domain-containing protein</fullName>
    </submittedName>
</protein>
<evidence type="ECO:0000313" key="1">
    <source>
        <dbReference type="EMBL" id="GJM60458.1"/>
    </source>
</evidence>
<organism evidence="1 2">
    <name type="scientific">Persicobacter diffluens</name>
    <dbReference type="NCBI Taxonomy" id="981"/>
    <lineage>
        <taxon>Bacteria</taxon>
        <taxon>Pseudomonadati</taxon>
        <taxon>Bacteroidota</taxon>
        <taxon>Cytophagia</taxon>
        <taxon>Cytophagales</taxon>
        <taxon>Persicobacteraceae</taxon>
        <taxon>Persicobacter</taxon>
    </lineage>
</organism>
<dbReference type="RefSeq" id="WP_338236206.1">
    <property type="nucleotide sequence ID" value="NZ_BQKE01000001.1"/>
</dbReference>
<keyword evidence="2" id="KW-1185">Reference proteome</keyword>
<evidence type="ECO:0000313" key="2">
    <source>
        <dbReference type="Proteomes" id="UP001310022"/>
    </source>
</evidence>
<reference evidence="1 2" key="1">
    <citation type="submission" date="2021-12" db="EMBL/GenBank/DDBJ databases">
        <title>Genome sequencing of bacteria with rrn-lacking chromosome and rrn-plasmid.</title>
        <authorList>
            <person name="Anda M."/>
            <person name="Iwasaki W."/>
        </authorList>
    </citation>
    <scope>NUCLEOTIDE SEQUENCE [LARGE SCALE GENOMIC DNA]</scope>
    <source>
        <strain evidence="1 2">NBRC 15940</strain>
    </source>
</reference>
<dbReference type="InterPro" id="IPR027417">
    <property type="entry name" value="P-loop_NTPase"/>
</dbReference>
<dbReference type="Gene3D" id="3.40.50.300">
    <property type="entry name" value="P-loop containing nucleotide triphosphate hydrolases"/>
    <property type="match status" value="1"/>
</dbReference>
<sequence length="346" mass="38445">MNPVKKSLITRHIGDYYINEGLNKEYQPEMGDVALFEVLKIGKHTALQNEYGVNESLFVGDYILATFGNRYATSQFEGYVPDQPQEVYQILGQGGVVGSLKSAHSRFSKVGSTDVRMIGYAMNPASDQVLNTRYFKSQPYLFNSRKHRSYKVILSLGSSMDSGKTTTAAYLTKGLKNMGQRIGFIKLTGTAYDKDRKLVEDAGADLALDFSHLGYPSTYMCETIEILNILETLLNQVEEVQPNTVVIEIADGLLQRETKNLINCKEFMNIVDGVMLSCYDSLAILSGVEILKSVGLPPFVLSGIFTSSPLLIEEVKEIINIPVLKLNHFLAPDKLAHILPQRISVL</sequence>
<dbReference type="EMBL" id="BQKE01000001">
    <property type="protein sequence ID" value="GJM60458.1"/>
    <property type="molecule type" value="Genomic_DNA"/>
</dbReference>
<dbReference type="AlphaFoldDB" id="A0AAN4VVI2"/>
<dbReference type="SUPFAM" id="SSF52540">
    <property type="entry name" value="P-loop containing nucleoside triphosphate hydrolases"/>
    <property type="match status" value="1"/>
</dbReference>
<dbReference type="Proteomes" id="UP001310022">
    <property type="component" value="Unassembled WGS sequence"/>
</dbReference>
<name>A0AAN4VVI2_9BACT</name>
<accession>A0AAN4VVI2</accession>